<name>A0ABV7ZEF0_9DEIO</name>
<accession>A0ABV7ZEF0</accession>
<sequence length="251" mass="26494">MPFTLVSTLPRLRAVYAVPRGPARFQAYIDAVVGGAQATADVAVPPLVAANPMARGDAAAVLDAWLALDAEGVAADVLREAAAELDAPPTPVRVGLTLLDDEGGGWTDRLVNDAARFRAGHTLAQTGWVSVPLWTSEPPSLAALRGSVREAAWRAVHVARTGDPRTLRAMLSQEGRAAAFAGRLPTLDADDLAYTRAVIAPHLGSDHQPLTLAAFYGDPGARAWGYAPLGLSPWAGRDVGLDDARRAEEWR</sequence>
<comment type="caution">
    <text evidence="1">The sequence shown here is derived from an EMBL/GenBank/DDBJ whole genome shotgun (WGS) entry which is preliminary data.</text>
</comment>
<dbReference type="EMBL" id="JBHRZG010000024">
    <property type="protein sequence ID" value="MFC3834686.1"/>
    <property type="molecule type" value="Genomic_DNA"/>
</dbReference>
<organism evidence="1 2">
    <name type="scientific">Deinococcus rufus</name>
    <dbReference type="NCBI Taxonomy" id="2136097"/>
    <lineage>
        <taxon>Bacteria</taxon>
        <taxon>Thermotogati</taxon>
        <taxon>Deinococcota</taxon>
        <taxon>Deinococci</taxon>
        <taxon>Deinococcales</taxon>
        <taxon>Deinococcaceae</taxon>
        <taxon>Deinococcus</taxon>
    </lineage>
</organism>
<reference evidence="2" key="1">
    <citation type="journal article" date="2019" name="Int. J. Syst. Evol. Microbiol.">
        <title>The Global Catalogue of Microorganisms (GCM) 10K type strain sequencing project: providing services to taxonomists for standard genome sequencing and annotation.</title>
        <authorList>
            <consortium name="The Broad Institute Genomics Platform"/>
            <consortium name="The Broad Institute Genome Sequencing Center for Infectious Disease"/>
            <person name="Wu L."/>
            <person name="Ma J."/>
        </authorList>
    </citation>
    <scope>NUCLEOTIDE SEQUENCE [LARGE SCALE GENOMIC DNA]</scope>
    <source>
        <strain evidence="2">CCTCC AB 2017081</strain>
    </source>
</reference>
<gene>
    <name evidence="1" type="ORF">ACFOSB_17655</name>
</gene>
<keyword evidence="2" id="KW-1185">Reference proteome</keyword>
<evidence type="ECO:0000313" key="1">
    <source>
        <dbReference type="EMBL" id="MFC3834686.1"/>
    </source>
</evidence>
<dbReference type="RefSeq" id="WP_322472313.1">
    <property type="nucleotide sequence ID" value="NZ_JBHRZG010000024.1"/>
</dbReference>
<proteinExistence type="predicted"/>
<protein>
    <submittedName>
        <fullName evidence="1">Uncharacterized protein</fullName>
    </submittedName>
</protein>
<dbReference type="Proteomes" id="UP001595803">
    <property type="component" value="Unassembled WGS sequence"/>
</dbReference>
<evidence type="ECO:0000313" key="2">
    <source>
        <dbReference type="Proteomes" id="UP001595803"/>
    </source>
</evidence>